<sequence>MLGVPFTAATAENLQTLNEQATRAADVYGLDSPQVAALIGRRRDLQASQKHVEDVYMAQPAKLTESERQARELQQAVKTSTGVQKRQFQKQYDALVNS</sequence>
<dbReference type="AlphaFoldDB" id="A0A1M5ZLP3"/>
<proteinExistence type="predicted"/>
<accession>A0A1M5ZLP3</accession>
<feature type="non-terminal residue" evidence="1">
    <location>
        <position position="98"/>
    </location>
</feature>
<evidence type="ECO:0000313" key="2">
    <source>
        <dbReference type="Proteomes" id="UP000183995"/>
    </source>
</evidence>
<dbReference type="Proteomes" id="UP000183995">
    <property type="component" value="Unassembled WGS sequence"/>
</dbReference>
<dbReference type="EMBL" id="FQXV01000033">
    <property type="protein sequence ID" value="SHI25081.1"/>
    <property type="molecule type" value="Genomic_DNA"/>
</dbReference>
<gene>
    <name evidence="1" type="ORF">SAMN02745823_03898</name>
</gene>
<reference evidence="1 2" key="1">
    <citation type="submission" date="2016-11" db="EMBL/GenBank/DDBJ databases">
        <authorList>
            <person name="Jaros S."/>
            <person name="Januszkiewicz K."/>
            <person name="Wedrychowicz H."/>
        </authorList>
    </citation>
    <scope>NUCLEOTIDE SEQUENCE [LARGE SCALE GENOMIC DNA]</scope>
    <source>
        <strain evidence="1 2">DSM 10068</strain>
    </source>
</reference>
<evidence type="ECO:0000313" key="1">
    <source>
        <dbReference type="EMBL" id="SHI25081.1"/>
    </source>
</evidence>
<dbReference type="RefSeq" id="WP_143162438.1">
    <property type="nucleotide sequence ID" value="NZ_FQXV01000033.1"/>
</dbReference>
<protein>
    <submittedName>
        <fullName evidence="1">Uncharacterized protein</fullName>
    </submittedName>
</protein>
<organism evidence="1 2">
    <name type="scientific">Sporobacter termitidis DSM 10068</name>
    <dbReference type="NCBI Taxonomy" id="1123282"/>
    <lineage>
        <taxon>Bacteria</taxon>
        <taxon>Bacillati</taxon>
        <taxon>Bacillota</taxon>
        <taxon>Clostridia</taxon>
        <taxon>Eubacteriales</taxon>
        <taxon>Oscillospiraceae</taxon>
        <taxon>Sporobacter</taxon>
    </lineage>
</organism>
<name>A0A1M5ZLP3_9FIRM</name>
<keyword evidence="2" id="KW-1185">Reference proteome</keyword>